<proteinExistence type="predicted"/>
<dbReference type="EMBL" id="BPLQ01009502">
    <property type="protein sequence ID" value="GIY44347.1"/>
    <property type="molecule type" value="Genomic_DNA"/>
</dbReference>
<comment type="caution">
    <text evidence="1">The sequence shown here is derived from an EMBL/GenBank/DDBJ whole genome shotgun (WGS) entry which is preliminary data.</text>
</comment>
<protein>
    <submittedName>
        <fullName evidence="1">Uncharacterized protein</fullName>
    </submittedName>
</protein>
<keyword evidence="2" id="KW-1185">Reference proteome</keyword>
<dbReference type="AlphaFoldDB" id="A0AAV4TG23"/>
<reference evidence="1 2" key="1">
    <citation type="submission" date="2021-06" db="EMBL/GenBank/DDBJ databases">
        <title>Caerostris darwini draft genome.</title>
        <authorList>
            <person name="Kono N."/>
            <person name="Arakawa K."/>
        </authorList>
    </citation>
    <scope>NUCLEOTIDE SEQUENCE [LARGE SCALE GENOMIC DNA]</scope>
</reference>
<gene>
    <name evidence="1" type="primary">AVEN_72592_1</name>
    <name evidence="1" type="ORF">CDAR_288991</name>
</gene>
<dbReference type="Proteomes" id="UP001054837">
    <property type="component" value="Unassembled WGS sequence"/>
</dbReference>
<organism evidence="1 2">
    <name type="scientific">Caerostris darwini</name>
    <dbReference type="NCBI Taxonomy" id="1538125"/>
    <lineage>
        <taxon>Eukaryota</taxon>
        <taxon>Metazoa</taxon>
        <taxon>Ecdysozoa</taxon>
        <taxon>Arthropoda</taxon>
        <taxon>Chelicerata</taxon>
        <taxon>Arachnida</taxon>
        <taxon>Araneae</taxon>
        <taxon>Araneomorphae</taxon>
        <taxon>Entelegynae</taxon>
        <taxon>Araneoidea</taxon>
        <taxon>Araneidae</taxon>
        <taxon>Caerostris</taxon>
    </lineage>
</organism>
<name>A0AAV4TG23_9ARAC</name>
<feature type="non-terminal residue" evidence="1">
    <location>
        <position position="1"/>
    </location>
</feature>
<sequence length="477" mass="55635">HLIIVKAIVITNSNLKIIPGPLKNNPTSVNLMRSLNQPKEDIAFLRNVEELLYKIKKLCNEGFICAQTKNGFLLHCLCQSFVFQIEKIGLSYKKLAEEIFAASDLPQDTVDLFTQIGVAFMLEASEKELFEQTFQILEVFNQNNMKYIKYQEPLYDKHYVKITIEFNIIGNFVFPFTVVFAALNACINLKKPKEAYLIFKNVSLNLPNRFDSELKLEVRSKWFHCLLRITSMFHPIEPLGLGREVLEHLLTLAEQGFSVKELGEYAPGLQDIYNQYMISFLNEDKDDFLKQLYSHMYGPNKELLVLKSQVLRGLLIYFIRKKMIVEANKIFILGCRQDIYGLGGIFHHGDFPQIIVRTSWTEEEIKIVILKFFEKLITFVKEKPEKEDVDHLFSIGIQVKSGDITVPIVNYFKHNKYEGIKQRICNVLKELDPNAQFSKSKGRNFRLKSEWAYDFWFQNYFNSLPADERLSRFLIPK</sequence>
<evidence type="ECO:0000313" key="2">
    <source>
        <dbReference type="Proteomes" id="UP001054837"/>
    </source>
</evidence>
<evidence type="ECO:0000313" key="1">
    <source>
        <dbReference type="EMBL" id="GIY44347.1"/>
    </source>
</evidence>
<accession>A0AAV4TG23</accession>